<evidence type="ECO:0000313" key="3">
    <source>
        <dbReference type="Proteomes" id="UP000009131"/>
    </source>
</evidence>
<proteinExistence type="predicted"/>
<evidence type="ECO:0000313" key="2">
    <source>
        <dbReference type="EMBL" id="GAA93552.1"/>
    </source>
</evidence>
<accession>G7DSJ2</accession>
<dbReference type="RefSeq" id="XP_014566541.1">
    <property type="nucleotide sequence ID" value="XM_014711055.1"/>
</dbReference>
<protein>
    <submittedName>
        <fullName evidence="2">Uncharacterized protein</fullName>
    </submittedName>
</protein>
<sequence>MSPQPQPTYVQYAQAPMRNPDLEKGNGALQQPSNASHTQIMNALDLQKKLIVASTAILTIVIIIVVAVSVSVSKNNLESDYRNATQASGSDYNS</sequence>
<evidence type="ECO:0000256" key="1">
    <source>
        <dbReference type="SAM" id="Phobius"/>
    </source>
</evidence>
<gene>
    <name evidence="2" type="primary">Mo00196</name>
    <name evidence="2" type="ORF">E5Q_00196</name>
</gene>
<keyword evidence="1" id="KW-0812">Transmembrane</keyword>
<dbReference type="Proteomes" id="UP000009131">
    <property type="component" value="Unassembled WGS sequence"/>
</dbReference>
<dbReference type="EMBL" id="BABT02000007">
    <property type="protein sequence ID" value="GAA93552.1"/>
    <property type="molecule type" value="Genomic_DNA"/>
</dbReference>
<keyword evidence="1" id="KW-0472">Membrane</keyword>
<reference evidence="2 3" key="1">
    <citation type="journal article" date="2011" name="J. Gen. Appl. Microbiol.">
        <title>Draft genome sequencing of the enigmatic basidiomycete Mixia osmundae.</title>
        <authorList>
            <person name="Nishida H."/>
            <person name="Nagatsuka Y."/>
            <person name="Sugiyama J."/>
        </authorList>
    </citation>
    <scope>NUCLEOTIDE SEQUENCE [LARGE SCALE GENOMIC DNA]</scope>
    <source>
        <strain evidence="3">CBS 9802 / IAM 14324 / JCM 22182 / KY 12970</strain>
    </source>
</reference>
<keyword evidence="1" id="KW-1133">Transmembrane helix</keyword>
<reference evidence="2 3" key="2">
    <citation type="journal article" date="2012" name="Open Biol.">
        <title>Characteristics of nucleosomes and linker DNA regions on the genome of the basidiomycete Mixia osmundae revealed by mono- and dinucleosome mapping.</title>
        <authorList>
            <person name="Nishida H."/>
            <person name="Kondo S."/>
            <person name="Matsumoto T."/>
            <person name="Suzuki Y."/>
            <person name="Yoshikawa H."/>
            <person name="Taylor T.D."/>
            <person name="Sugiyama J."/>
        </authorList>
    </citation>
    <scope>NUCLEOTIDE SEQUENCE [LARGE SCALE GENOMIC DNA]</scope>
    <source>
        <strain evidence="3">CBS 9802 / IAM 14324 / JCM 22182 / KY 12970</strain>
    </source>
</reference>
<feature type="transmembrane region" description="Helical" evidence="1">
    <location>
        <begin position="50"/>
        <end position="72"/>
    </location>
</feature>
<comment type="caution">
    <text evidence="2">The sequence shown here is derived from an EMBL/GenBank/DDBJ whole genome shotgun (WGS) entry which is preliminary data.</text>
</comment>
<dbReference type="AlphaFoldDB" id="G7DSJ2"/>
<name>G7DSJ2_MIXOS</name>
<keyword evidence="3" id="KW-1185">Reference proteome</keyword>
<organism evidence="2 3">
    <name type="scientific">Mixia osmundae (strain CBS 9802 / IAM 14324 / JCM 22182 / KY 12970)</name>
    <dbReference type="NCBI Taxonomy" id="764103"/>
    <lineage>
        <taxon>Eukaryota</taxon>
        <taxon>Fungi</taxon>
        <taxon>Dikarya</taxon>
        <taxon>Basidiomycota</taxon>
        <taxon>Pucciniomycotina</taxon>
        <taxon>Mixiomycetes</taxon>
        <taxon>Mixiales</taxon>
        <taxon>Mixiaceae</taxon>
        <taxon>Mixia</taxon>
    </lineage>
</organism>
<dbReference type="HOGENOM" id="CLU_2386659_0_0_1"/>
<dbReference type="InParanoid" id="G7DSJ2"/>